<keyword evidence="2" id="KW-1185">Reference proteome</keyword>
<name>A0A8J8P280_HALGN</name>
<proteinExistence type="predicted"/>
<reference evidence="1" key="1">
    <citation type="submission" date="2019-06" db="EMBL/GenBank/DDBJ databases">
        <authorList>
            <person name="Zheng W."/>
        </authorList>
    </citation>
    <scope>NUCLEOTIDE SEQUENCE</scope>
    <source>
        <strain evidence="1">QDHG01</strain>
    </source>
</reference>
<evidence type="ECO:0000313" key="2">
    <source>
        <dbReference type="Proteomes" id="UP000785679"/>
    </source>
</evidence>
<sequence>MSHYQSMVLYSSLIFKANFTLPNKPSVNQVAPLSSTKIRLSIYKGFFIDYSKDDLMSCIQTRNFSYSLDIQLAKHRYQLEDKIMQIYAQRYPKLINHQKFEESVYRQVIRDKREEYMAERIREVMGNKDMTMSQYKLVGIVGAKHVYNLNKRLKELK</sequence>
<dbReference type="AlphaFoldDB" id="A0A8J8P280"/>
<protein>
    <submittedName>
        <fullName evidence="1">Uncharacterized protein</fullName>
    </submittedName>
</protein>
<evidence type="ECO:0000313" key="1">
    <source>
        <dbReference type="EMBL" id="TNV85543.1"/>
    </source>
</evidence>
<comment type="caution">
    <text evidence="1">The sequence shown here is derived from an EMBL/GenBank/DDBJ whole genome shotgun (WGS) entry which is preliminary data.</text>
</comment>
<accession>A0A8J8P280</accession>
<dbReference type="Proteomes" id="UP000785679">
    <property type="component" value="Unassembled WGS sequence"/>
</dbReference>
<dbReference type="EMBL" id="RRYP01001748">
    <property type="protein sequence ID" value="TNV85543.1"/>
    <property type="molecule type" value="Genomic_DNA"/>
</dbReference>
<organism evidence="1 2">
    <name type="scientific">Halteria grandinella</name>
    <dbReference type="NCBI Taxonomy" id="5974"/>
    <lineage>
        <taxon>Eukaryota</taxon>
        <taxon>Sar</taxon>
        <taxon>Alveolata</taxon>
        <taxon>Ciliophora</taxon>
        <taxon>Intramacronucleata</taxon>
        <taxon>Spirotrichea</taxon>
        <taxon>Stichotrichia</taxon>
        <taxon>Sporadotrichida</taxon>
        <taxon>Halteriidae</taxon>
        <taxon>Halteria</taxon>
    </lineage>
</organism>
<gene>
    <name evidence="1" type="ORF">FGO68_gene493</name>
</gene>